<protein>
    <submittedName>
        <fullName evidence="1">Uncharacterized protein</fullName>
    </submittedName>
</protein>
<dbReference type="Proteomes" id="UP001177212">
    <property type="component" value="Unassembled WGS sequence"/>
</dbReference>
<sequence>MSIEKVALYNTDRFDFLQDDKSLLSSDRQGLFNLALLLCGYTKFKYSECDMYWGSSDDVNIMNFVCCICSELLNVDVTEDDEWVSYTNKATADEIAIFNAEMLLKKLPSFVPKYEKLFVVAVDVERTGQGLVEALADISETNFQVYSEKQITKINHLDHAVLESISELKKFEMLSHSAYVDNTLIRVA</sequence>
<name>A0ABT9FI82_9GAMM</name>
<dbReference type="EMBL" id="JAUYVT010000020">
    <property type="protein sequence ID" value="MDP2566471.1"/>
    <property type="molecule type" value="Genomic_DNA"/>
</dbReference>
<evidence type="ECO:0000313" key="2">
    <source>
        <dbReference type="Proteomes" id="UP001177212"/>
    </source>
</evidence>
<gene>
    <name evidence="1" type="ORF">Q8W34_17625</name>
</gene>
<evidence type="ECO:0000313" key="1">
    <source>
        <dbReference type="EMBL" id="MDP2566471.1"/>
    </source>
</evidence>
<accession>A0ABT9FI82</accession>
<proteinExistence type="predicted"/>
<dbReference type="RefSeq" id="WP_305473107.1">
    <property type="nucleotide sequence ID" value="NZ_JAUYVT010000020.1"/>
</dbReference>
<keyword evidence="2" id="KW-1185">Reference proteome</keyword>
<comment type="caution">
    <text evidence="1">The sequence shown here is derived from an EMBL/GenBank/DDBJ whole genome shotgun (WGS) entry which is preliminary data.</text>
</comment>
<reference evidence="1" key="1">
    <citation type="submission" date="2023-07" db="EMBL/GenBank/DDBJ databases">
        <title>Genome content predicts the carbon catabolic preferences of heterotrophic bacteria.</title>
        <authorList>
            <person name="Gralka M."/>
        </authorList>
    </citation>
    <scope>NUCLEOTIDE SEQUENCE</scope>
    <source>
        <strain evidence="1">4G09</strain>
    </source>
</reference>
<organism evidence="1 2">
    <name type="scientific">Pseudoalteromonas marina</name>
    <dbReference type="NCBI Taxonomy" id="267375"/>
    <lineage>
        <taxon>Bacteria</taxon>
        <taxon>Pseudomonadati</taxon>
        <taxon>Pseudomonadota</taxon>
        <taxon>Gammaproteobacteria</taxon>
        <taxon>Alteromonadales</taxon>
        <taxon>Pseudoalteromonadaceae</taxon>
        <taxon>Pseudoalteromonas</taxon>
    </lineage>
</organism>